<dbReference type="Proteomes" id="UP001259659">
    <property type="component" value="Unassembled WGS sequence"/>
</dbReference>
<dbReference type="EMBL" id="JAMQON010000001">
    <property type="protein sequence ID" value="MDS0258000.1"/>
    <property type="molecule type" value="Genomic_DNA"/>
</dbReference>
<reference evidence="1 2" key="1">
    <citation type="submission" date="2022-06" db="EMBL/GenBank/DDBJ databases">
        <title>Haloarcula sp. a new haloarchaeum isolate from saline soil.</title>
        <authorList>
            <person name="Strakova D."/>
            <person name="Galisteo C."/>
            <person name="Sanchez-Porro C."/>
            <person name="Ventosa A."/>
        </authorList>
    </citation>
    <scope>NUCLEOTIDE SEQUENCE [LARGE SCALE GENOMIC DNA]</scope>
    <source>
        <strain evidence="1 2">S1CR25-12</strain>
    </source>
</reference>
<proteinExistence type="predicted"/>
<dbReference type="RefSeq" id="WP_310917562.1">
    <property type="nucleotide sequence ID" value="NZ_JAMQON010000001.1"/>
</dbReference>
<sequence>MVTTHRRPASRCPHCSGEFKPAQTVTHCPDCGYIPGQGAD</sequence>
<organism evidence="1 2">
    <name type="scientific">Haloarcula saliterrae</name>
    <dbReference type="NCBI Taxonomy" id="2950534"/>
    <lineage>
        <taxon>Archaea</taxon>
        <taxon>Methanobacteriati</taxon>
        <taxon>Methanobacteriota</taxon>
        <taxon>Stenosarchaea group</taxon>
        <taxon>Halobacteria</taxon>
        <taxon>Halobacteriales</taxon>
        <taxon>Haloarculaceae</taxon>
        <taxon>Haloarcula</taxon>
    </lineage>
</organism>
<dbReference type="SUPFAM" id="SSF57903">
    <property type="entry name" value="FYVE/PHD zinc finger"/>
    <property type="match status" value="1"/>
</dbReference>
<evidence type="ECO:0000313" key="2">
    <source>
        <dbReference type="Proteomes" id="UP001259659"/>
    </source>
</evidence>
<name>A0ABU2F6U6_9EURY</name>
<dbReference type="InterPro" id="IPR011011">
    <property type="entry name" value="Znf_FYVE_PHD"/>
</dbReference>
<keyword evidence="2" id="KW-1185">Reference proteome</keyword>
<protein>
    <submittedName>
        <fullName evidence="1">Hydrogenase maturation nickel metallochaperone HypA</fullName>
    </submittedName>
</protein>
<gene>
    <name evidence="1" type="ORF">NDI56_01105</name>
</gene>
<evidence type="ECO:0000313" key="1">
    <source>
        <dbReference type="EMBL" id="MDS0258000.1"/>
    </source>
</evidence>
<comment type="caution">
    <text evidence="1">The sequence shown here is derived from an EMBL/GenBank/DDBJ whole genome shotgun (WGS) entry which is preliminary data.</text>
</comment>
<accession>A0ABU2F6U6</accession>